<name>A0ABS7EE82_9GAMM</name>
<reference evidence="1" key="1">
    <citation type="submission" date="2021-07" db="EMBL/GenBank/DDBJ databases">
        <title>Neiella marina sp. nov., isolated from the intestinal content of sea cucumber Apostichopus japonicus.</title>
        <authorList>
            <person name="Bai X."/>
        </authorList>
    </citation>
    <scope>NUCLEOTIDE SEQUENCE</scope>
    <source>
        <strain evidence="1">126</strain>
    </source>
</reference>
<comment type="caution">
    <text evidence="1">The sequence shown here is derived from an EMBL/GenBank/DDBJ whole genome shotgun (WGS) entry which is preliminary data.</text>
</comment>
<keyword evidence="2" id="KW-1185">Reference proteome</keyword>
<gene>
    <name evidence="1" type="ORF">K0504_06185</name>
</gene>
<organism evidence="1 2">
    <name type="scientific">Neiella holothuriorum</name>
    <dbReference type="NCBI Taxonomy" id="2870530"/>
    <lineage>
        <taxon>Bacteria</taxon>
        <taxon>Pseudomonadati</taxon>
        <taxon>Pseudomonadota</taxon>
        <taxon>Gammaproteobacteria</taxon>
        <taxon>Alteromonadales</taxon>
        <taxon>Echinimonadaceae</taxon>
        <taxon>Neiella</taxon>
    </lineage>
</organism>
<evidence type="ECO:0000313" key="2">
    <source>
        <dbReference type="Proteomes" id="UP001166251"/>
    </source>
</evidence>
<proteinExistence type="predicted"/>
<evidence type="ECO:0000313" key="1">
    <source>
        <dbReference type="EMBL" id="MBW8190621.1"/>
    </source>
</evidence>
<dbReference type="Proteomes" id="UP001166251">
    <property type="component" value="Unassembled WGS sequence"/>
</dbReference>
<accession>A0ABS7EE82</accession>
<protein>
    <submittedName>
        <fullName evidence="1">Uncharacterized protein</fullName>
    </submittedName>
</protein>
<dbReference type="RefSeq" id="WP_220103308.1">
    <property type="nucleotide sequence ID" value="NZ_JAHZSS010000005.1"/>
</dbReference>
<dbReference type="EMBL" id="JAHZSS010000005">
    <property type="protein sequence ID" value="MBW8190621.1"/>
    <property type="molecule type" value="Genomic_DNA"/>
</dbReference>
<sequence length="118" mass="13695">MSLRIMDLFNFYSVGCFIRHGLQPDNPSLFGIYFDLAARVSGIKSPRKWSSQAYLQMARVFLDAACDERLAGHWRRQCLDQVVFAIQHATEKASSRRLLTEALRMRRELADMVDIELR</sequence>